<dbReference type="PROSITE" id="PS50007">
    <property type="entry name" value="PIPLC_X_DOMAIN"/>
    <property type="match status" value="1"/>
</dbReference>
<organism evidence="5 6">
    <name type="scientific">Chironomus riparius</name>
    <dbReference type="NCBI Taxonomy" id="315576"/>
    <lineage>
        <taxon>Eukaryota</taxon>
        <taxon>Metazoa</taxon>
        <taxon>Ecdysozoa</taxon>
        <taxon>Arthropoda</taxon>
        <taxon>Hexapoda</taxon>
        <taxon>Insecta</taxon>
        <taxon>Pterygota</taxon>
        <taxon>Neoptera</taxon>
        <taxon>Endopterygota</taxon>
        <taxon>Diptera</taxon>
        <taxon>Nematocera</taxon>
        <taxon>Chironomoidea</taxon>
        <taxon>Chironomidae</taxon>
        <taxon>Chironominae</taxon>
        <taxon>Chironomus</taxon>
    </lineage>
</organism>
<dbReference type="GO" id="GO:0047389">
    <property type="term" value="F:glycerophosphocholine phosphodiesterase activity"/>
    <property type="evidence" value="ECO:0007669"/>
    <property type="project" value="TreeGrafter"/>
</dbReference>
<keyword evidence="2" id="KW-0378">Hydrolase</keyword>
<dbReference type="SMART" id="SM01065">
    <property type="entry name" value="CBM_2"/>
    <property type="match status" value="1"/>
</dbReference>
<dbReference type="InterPro" id="IPR057506">
    <property type="entry name" value="C2_GPCPD1"/>
</dbReference>
<dbReference type="Proteomes" id="UP001153620">
    <property type="component" value="Chromosome 1"/>
</dbReference>
<dbReference type="PROSITE" id="PS51166">
    <property type="entry name" value="CBM20"/>
    <property type="match status" value="1"/>
</dbReference>
<dbReference type="InterPro" id="IPR017946">
    <property type="entry name" value="PLC-like_Pdiesterase_TIM-brl"/>
</dbReference>
<dbReference type="GO" id="GO:2001070">
    <property type="term" value="F:starch binding"/>
    <property type="evidence" value="ECO:0007669"/>
    <property type="project" value="InterPro"/>
</dbReference>
<evidence type="ECO:0000259" key="4">
    <source>
        <dbReference type="PROSITE" id="PS51704"/>
    </source>
</evidence>
<sequence>MQRWWYTEDKSNVKDKVHREKRINGRKEDSGFKEWTFKVFLNSELNLHEKVAVTGNCDELGNWDPDNCVLLSHDGSNIWTLKLNVPSKIDINYRYFIASIDPSNNSDVHVRKWETHLKPRCIPADEMMTSDNNLETFGVVEGVEKVDKGWLTNETILQFKFYNNPFMLKDRIKNRILYVKMTPMNLRINAESSNLHAIMDESLSNDTRENNTDTPAYAFTEVSTGNGEEYLYTKQEQFGRAYNNDDVLTFHVTVTEPENIAYLIDLYTYSRKSIMDHDPPYHLGYHYLLPNMLRKSEGCLELPITCSSKHRPLGMMKVGYVKITPINDPKFDLSITYERHWNEKHKGLDVGHRGAGTSFKASSGNTIRENTIASLKKAASSGAKFVEFDVQLSKDLTPVIYHDFHVYVSLKKKGTFDASDMLELPMKELTLEQLKNLKVYHTVEARSKEPKFFDEELAEHQPFPELSEAFDMIDEDVGFNIEIKSAQELEDGTSESTSSSIDKNLYVDCILEVVLAKAKNRRIVFSSFDPDICIMLRNKQNVFPTMFLTLGKTTRYKQYRYPLCNTIQNAVKFSVANELLGIVAHSEDLLRDISQVNLVKDHGLAIFCWGDDNNCKDNIKFLKDKGLHAIIYDKVDVLIDKEVYYVGTESKRESEILEQIIIEHQFLPSSSVKQAG</sequence>
<dbReference type="InterPro" id="IPR002044">
    <property type="entry name" value="CBM20"/>
</dbReference>
<dbReference type="OrthoDB" id="1058301at2759"/>
<dbReference type="SUPFAM" id="SSF51695">
    <property type="entry name" value="PLC-like phosphodiesterases"/>
    <property type="match status" value="1"/>
</dbReference>
<dbReference type="InterPro" id="IPR013783">
    <property type="entry name" value="Ig-like_fold"/>
</dbReference>
<evidence type="ECO:0000259" key="3">
    <source>
        <dbReference type="PROSITE" id="PS51166"/>
    </source>
</evidence>
<dbReference type="InterPro" id="IPR051578">
    <property type="entry name" value="GDPD"/>
</dbReference>
<evidence type="ECO:0000313" key="5">
    <source>
        <dbReference type="EMBL" id="CAG9801430.1"/>
    </source>
</evidence>
<dbReference type="PANTHER" id="PTHR22958:SF1">
    <property type="entry name" value="GLYCEROPHOSPHOCHOLINE PHOSPHODIESTERASE GPCPD1"/>
    <property type="match status" value="1"/>
</dbReference>
<protein>
    <recommendedName>
        <fullName evidence="7">Glycerophosphocholine phosphodiesterase</fullName>
    </recommendedName>
</protein>
<dbReference type="PANTHER" id="PTHR22958">
    <property type="entry name" value="GLYCEROPHOSPHORYL DIESTER PHOSPHODIESTERASE"/>
    <property type="match status" value="1"/>
</dbReference>
<feature type="domain" description="GP-PDE" evidence="4">
    <location>
        <begin position="347"/>
        <end position="642"/>
    </location>
</feature>
<comment type="similarity">
    <text evidence="1">Belongs to the glycerophosphoryl diester phosphodiesterase family.</text>
</comment>
<reference evidence="5" key="2">
    <citation type="submission" date="2022-10" db="EMBL/GenBank/DDBJ databases">
        <authorList>
            <consortium name="ENA_rothamsted_submissions"/>
            <consortium name="culmorum"/>
            <person name="King R."/>
        </authorList>
    </citation>
    <scope>NUCLEOTIDE SEQUENCE</scope>
</reference>
<keyword evidence="6" id="KW-1185">Reference proteome</keyword>
<dbReference type="Gene3D" id="2.60.40.10">
    <property type="entry name" value="Immunoglobulins"/>
    <property type="match status" value="1"/>
</dbReference>
<dbReference type="EMBL" id="OU895877">
    <property type="protein sequence ID" value="CAG9801430.1"/>
    <property type="molecule type" value="Genomic_DNA"/>
</dbReference>
<dbReference type="Gene3D" id="3.20.20.190">
    <property type="entry name" value="Phosphatidylinositol (PI) phosphodiesterase"/>
    <property type="match status" value="1"/>
</dbReference>
<dbReference type="SUPFAM" id="SSF49452">
    <property type="entry name" value="Starch-binding domain-like"/>
    <property type="match status" value="1"/>
</dbReference>
<reference evidence="5" key="1">
    <citation type="submission" date="2022-01" db="EMBL/GenBank/DDBJ databases">
        <authorList>
            <person name="King R."/>
        </authorList>
    </citation>
    <scope>NUCLEOTIDE SEQUENCE</scope>
</reference>
<dbReference type="Pfam" id="PF03009">
    <property type="entry name" value="GDPD"/>
    <property type="match status" value="1"/>
</dbReference>
<dbReference type="Pfam" id="PF00686">
    <property type="entry name" value="CBM_20"/>
    <property type="match status" value="1"/>
</dbReference>
<proteinExistence type="inferred from homology"/>
<dbReference type="FunFam" id="3.20.20.190:FF:000032">
    <property type="entry name" value="Glycerophosphoryl diester phosphodiesterase, putative"/>
    <property type="match status" value="1"/>
</dbReference>
<gene>
    <name evidence="5" type="ORF">CHIRRI_LOCUS4358</name>
</gene>
<dbReference type="InterPro" id="IPR030395">
    <property type="entry name" value="GP_PDE_dom"/>
</dbReference>
<feature type="domain" description="CBM20" evidence="3">
    <location>
        <begin position="27"/>
        <end position="139"/>
    </location>
</feature>
<dbReference type="PROSITE" id="PS51704">
    <property type="entry name" value="GP_PDE"/>
    <property type="match status" value="1"/>
</dbReference>
<dbReference type="InterPro" id="IPR013784">
    <property type="entry name" value="Carb-bd-like_fold"/>
</dbReference>
<evidence type="ECO:0008006" key="7">
    <source>
        <dbReference type="Google" id="ProtNLM"/>
    </source>
</evidence>
<dbReference type="Pfam" id="PF25329">
    <property type="entry name" value="C2_GDE1"/>
    <property type="match status" value="1"/>
</dbReference>
<evidence type="ECO:0000256" key="2">
    <source>
        <dbReference type="ARBA" id="ARBA00022801"/>
    </source>
</evidence>
<name>A0A9N9RQP5_9DIPT</name>
<evidence type="ECO:0000256" key="1">
    <source>
        <dbReference type="ARBA" id="ARBA00007277"/>
    </source>
</evidence>
<dbReference type="GO" id="GO:0046475">
    <property type="term" value="P:glycerophospholipid catabolic process"/>
    <property type="evidence" value="ECO:0007669"/>
    <property type="project" value="TreeGrafter"/>
</dbReference>
<dbReference type="AlphaFoldDB" id="A0A9N9RQP5"/>
<accession>A0A9N9RQP5</accession>
<evidence type="ECO:0000313" key="6">
    <source>
        <dbReference type="Proteomes" id="UP001153620"/>
    </source>
</evidence>